<keyword evidence="3" id="KW-1015">Disulfide bond</keyword>
<dbReference type="Pfam" id="PF18312">
    <property type="entry name" value="ScsC_N"/>
    <property type="match status" value="1"/>
</dbReference>
<feature type="compositionally biased region" description="Polar residues" evidence="5">
    <location>
        <begin position="1"/>
        <end position="19"/>
    </location>
</feature>
<dbReference type="GO" id="GO:0016491">
    <property type="term" value="F:oxidoreductase activity"/>
    <property type="evidence" value="ECO:0007669"/>
    <property type="project" value="UniProtKB-KW"/>
</dbReference>
<keyword evidence="8" id="KW-0413">Isomerase</keyword>
<dbReference type="PROSITE" id="PS51352">
    <property type="entry name" value="THIOREDOXIN_2"/>
    <property type="match status" value="1"/>
</dbReference>
<evidence type="ECO:0000256" key="6">
    <source>
        <dbReference type="SAM" id="Phobius"/>
    </source>
</evidence>
<proteinExistence type="predicted"/>
<sequence length="277" mass="29990">MTDPISVSAQESPNMPDTPNQEEEVRVENKSGCKKNHLCSVLAGAVGGGIIMLGYMLCSGMITGNSVEKSGESVRLYLLEHPEIIPQAMEALQQRETDKLVSQNRTALETPFAGAWDGAEKGHVTVVEFSDYACGFCRKANGDLNRLLAEDKDVRLVIRQLPILGPDSEIAARTGLAIAKTSNKFSEFHHQIYNSKHLSAEVIVDIVKSLGLNPQEIAKESSSPAITQEITRNILLARELGLTGTPAFIIGDKVFSGVADYAALKDAVTKARKKAQK</sequence>
<dbReference type="InterPro" id="IPR036249">
    <property type="entry name" value="Thioredoxin-like_sf"/>
</dbReference>
<organism evidence="8 9">
    <name type="scientific">Zymomonas mobilis</name>
    <dbReference type="NCBI Taxonomy" id="542"/>
    <lineage>
        <taxon>Bacteria</taxon>
        <taxon>Pseudomonadati</taxon>
        <taxon>Pseudomonadota</taxon>
        <taxon>Alphaproteobacteria</taxon>
        <taxon>Sphingomonadales</taxon>
        <taxon>Zymomonadaceae</taxon>
        <taxon>Zymomonas</taxon>
    </lineage>
</organism>
<evidence type="ECO:0000313" key="9">
    <source>
        <dbReference type="Proteomes" id="UP000316887"/>
    </source>
</evidence>
<keyword evidence="6" id="KW-0472">Membrane</keyword>
<accession>A0A542VZG4</accession>
<evidence type="ECO:0000313" key="8">
    <source>
        <dbReference type="EMBL" id="TQL16720.1"/>
    </source>
</evidence>
<evidence type="ECO:0000256" key="4">
    <source>
        <dbReference type="ARBA" id="ARBA00023284"/>
    </source>
</evidence>
<comment type="caution">
    <text evidence="8">The sequence shown here is derived from an EMBL/GenBank/DDBJ whole genome shotgun (WGS) entry which is preliminary data.</text>
</comment>
<evidence type="ECO:0000256" key="2">
    <source>
        <dbReference type="ARBA" id="ARBA00023002"/>
    </source>
</evidence>
<evidence type="ECO:0000256" key="3">
    <source>
        <dbReference type="ARBA" id="ARBA00023157"/>
    </source>
</evidence>
<dbReference type="PANTHER" id="PTHR13887:SF14">
    <property type="entry name" value="DISULFIDE BOND FORMATION PROTEIN D"/>
    <property type="match status" value="1"/>
</dbReference>
<dbReference type="AlphaFoldDB" id="A0A542VZG4"/>
<dbReference type="CDD" id="cd03023">
    <property type="entry name" value="DsbA_Com1_like"/>
    <property type="match status" value="1"/>
</dbReference>
<evidence type="ECO:0000256" key="1">
    <source>
        <dbReference type="ARBA" id="ARBA00022729"/>
    </source>
</evidence>
<keyword evidence="4" id="KW-0676">Redox-active center</keyword>
<dbReference type="InterPro" id="IPR041205">
    <property type="entry name" value="ScsC_N"/>
</dbReference>
<dbReference type="PANTHER" id="PTHR13887">
    <property type="entry name" value="GLUTATHIONE S-TRANSFERASE KAPPA"/>
    <property type="match status" value="1"/>
</dbReference>
<evidence type="ECO:0000259" key="7">
    <source>
        <dbReference type="PROSITE" id="PS51352"/>
    </source>
</evidence>
<dbReference type="RefSeq" id="WP_260432007.1">
    <property type="nucleotide sequence ID" value="NZ_VFOF01000001.1"/>
</dbReference>
<keyword evidence="6" id="KW-1133">Transmembrane helix</keyword>
<gene>
    <name evidence="8" type="ORF">FBY58_0264</name>
</gene>
<dbReference type="Gene3D" id="3.40.30.10">
    <property type="entry name" value="Glutaredoxin"/>
    <property type="match status" value="1"/>
</dbReference>
<name>A0A542VZG4_ZYMMB</name>
<dbReference type="EMBL" id="VFOF01000001">
    <property type="protein sequence ID" value="TQL16720.1"/>
    <property type="molecule type" value="Genomic_DNA"/>
</dbReference>
<feature type="region of interest" description="Disordered" evidence="5">
    <location>
        <begin position="1"/>
        <end position="29"/>
    </location>
</feature>
<dbReference type="Pfam" id="PF01323">
    <property type="entry name" value="DSBA"/>
    <property type="match status" value="1"/>
</dbReference>
<keyword evidence="6" id="KW-0812">Transmembrane</keyword>
<dbReference type="Proteomes" id="UP000316887">
    <property type="component" value="Unassembled WGS sequence"/>
</dbReference>
<dbReference type="InterPro" id="IPR013766">
    <property type="entry name" value="Thioredoxin_domain"/>
</dbReference>
<keyword evidence="1" id="KW-0732">Signal</keyword>
<dbReference type="SUPFAM" id="SSF52833">
    <property type="entry name" value="Thioredoxin-like"/>
    <property type="match status" value="1"/>
</dbReference>
<protein>
    <submittedName>
        <fullName evidence="8">Protein-disulfide isomerase</fullName>
    </submittedName>
</protein>
<evidence type="ECO:0000256" key="5">
    <source>
        <dbReference type="SAM" id="MobiDB-lite"/>
    </source>
</evidence>
<keyword evidence="2" id="KW-0560">Oxidoreductase</keyword>
<feature type="domain" description="Thioredoxin" evidence="7">
    <location>
        <begin position="82"/>
        <end position="273"/>
    </location>
</feature>
<dbReference type="GO" id="GO:0016853">
    <property type="term" value="F:isomerase activity"/>
    <property type="evidence" value="ECO:0007669"/>
    <property type="project" value="UniProtKB-KW"/>
</dbReference>
<feature type="transmembrane region" description="Helical" evidence="6">
    <location>
        <begin position="38"/>
        <end position="57"/>
    </location>
</feature>
<reference evidence="8 9" key="1">
    <citation type="submission" date="2019-06" db="EMBL/GenBank/DDBJ databases">
        <title>Genome sequencing of Zymomonas mobilis strains for genetic engineering and biofuel applications.</title>
        <authorList>
            <person name="Teravest M."/>
        </authorList>
    </citation>
    <scope>NUCLEOTIDE SEQUENCE [LARGE SCALE GENOMIC DNA]</scope>
    <source>
        <strain evidence="8 9">AN0101</strain>
    </source>
</reference>
<dbReference type="InterPro" id="IPR001853">
    <property type="entry name" value="DSBA-like_thioredoxin_dom"/>
</dbReference>